<evidence type="ECO:0000313" key="1">
    <source>
        <dbReference type="EMBL" id="HIU38868.1"/>
    </source>
</evidence>
<dbReference type="EMBL" id="DVMS01000124">
    <property type="protein sequence ID" value="HIU38868.1"/>
    <property type="molecule type" value="Genomic_DNA"/>
</dbReference>
<reference evidence="1" key="2">
    <citation type="journal article" date="2021" name="PeerJ">
        <title>Extensive microbial diversity within the chicken gut microbiome revealed by metagenomics and culture.</title>
        <authorList>
            <person name="Gilroy R."/>
            <person name="Ravi A."/>
            <person name="Getino M."/>
            <person name="Pursley I."/>
            <person name="Horton D.L."/>
            <person name="Alikhan N.F."/>
            <person name="Baker D."/>
            <person name="Gharbi K."/>
            <person name="Hall N."/>
            <person name="Watson M."/>
            <person name="Adriaenssens E.M."/>
            <person name="Foster-Nyarko E."/>
            <person name="Jarju S."/>
            <person name="Secka A."/>
            <person name="Antonio M."/>
            <person name="Oren A."/>
            <person name="Chaudhuri R.R."/>
            <person name="La Ragione R."/>
            <person name="Hildebrand F."/>
            <person name="Pallen M.J."/>
        </authorList>
    </citation>
    <scope>NUCLEOTIDE SEQUENCE</scope>
    <source>
        <strain evidence="1">17073</strain>
    </source>
</reference>
<comment type="caution">
    <text evidence="1">The sequence shown here is derived from an EMBL/GenBank/DDBJ whole genome shotgun (WGS) entry which is preliminary data.</text>
</comment>
<dbReference type="AlphaFoldDB" id="A0A9D1IKQ5"/>
<evidence type="ECO:0008006" key="3">
    <source>
        <dbReference type="Google" id="ProtNLM"/>
    </source>
</evidence>
<gene>
    <name evidence="1" type="ORF">IAD18_04285</name>
</gene>
<organism evidence="1 2">
    <name type="scientific">Candidatus Limisoma intestinavium</name>
    <dbReference type="NCBI Taxonomy" id="2840856"/>
    <lineage>
        <taxon>Bacteria</taxon>
        <taxon>Pseudomonadati</taxon>
        <taxon>Bacteroidota</taxon>
        <taxon>Bacteroidia</taxon>
        <taxon>Bacteroidales</taxon>
        <taxon>Candidatus Limisoma</taxon>
    </lineage>
</organism>
<protein>
    <recommendedName>
        <fullName evidence="3">Peptidylprolyl isomerase</fullName>
    </recommendedName>
</protein>
<proteinExistence type="predicted"/>
<name>A0A9D1IKQ5_9BACT</name>
<accession>A0A9D1IKQ5</accession>
<sequence length="443" mass="48547">MHYIAVAISPSKADNEKADKFMEEVDSTLHATEGVEGIRHYSELTIAETEARDQDLARATIALKNFVDTAAVGQISPITRNGDDRIIYRLLAKKQAVDSVHITRATVMGNKAMQDSVIALLNGGKSLDELANDSTVSKLEENMPLDLIASVAQGVITEDMRSQMLSAGNDFFIQQSEDEGALICRVDSKSAPKTVYEAATITYTVTASKDTRNDLFSDLQKYVDANNTAKAFVENATKSSRNYSVMTVNIDETTPALGSQYNYVKSSSKMIQWLFKEAKEGQVSAIQGDNDQYLVAALDKVYDGDYLPLEDPDVKKYCETQARNEKKGDALVKKYAGKANDIDGYAKLLGKPVQTQRVGGGMPAFEPALGGQVPYAEVGKVYGPVKGAGMVFVYTVDKKEEAANAIENDRLDAAFVQQYAMFGNLLQILENNKDVENNIINFR</sequence>
<dbReference type="Proteomes" id="UP000824076">
    <property type="component" value="Unassembled WGS sequence"/>
</dbReference>
<reference evidence="1" key="1">
    <citation type="submission" date="2020-10" db="EMBL/GenBank/DDBJ databases">
        <authorList>
            <person name="Gilroy R."/>
        </authorList>
    </citation>
    <scope>NUCLEOTIDE SEQUENCE</scope>
    <source>
        <strain evidence="1">17073</strain>
    </source>
</reference>
<evidence type="ECO:0000313" key="2">
    <source>
        <dbReference type="Proteomes" id="UP000824076"/>
    </source>
</evidence>